<reference evidence="1" key="3">
    <citation type="submission" date="2025-09" db="UniProtKB">
        <authorList>
            <consortium name="Ensembl"/>
        </authorList>
    </citation>
    <scope>IDENTIFICATION</scope>
</reference>
<proteinExistence type="predicted"/>
<dbReference type="InterPro" id="IPR009003">
    <property type="entry name" value="Peptidase_S1_PA"/>
</dbReference>
<protein>
    <submittedName>
        <fullName evidence="1">Protein FAM111A-like</fullName>
    </submittedName>
</protein>
<dbReference type="Pfam" id="PF13365">
    <property type="entry name" value="Trypsin_2"/>
    <property type="match status" value="1"/>
</dbReference>
<gene>
    <name evidence="1" type="primary">LOC115589220</name>
</gene>
<dbReference type="PANTHER" id="PTHR14389:SF3">
    <property type="entry name" value="PROTEIN FAM111A-LIKE"/>
    <property type="match status" value="1"/>
</dbReference>
<dbReference type="PANTHER" id="PTHR14389">
    <property type="entry name" value="SI:CH1073-475A24.1"/>
    <property type="match status" value="1"/>
</dbReference>
<dbReference type="Gene3D" id="2.40.10.10">
    <property type="entry name" value="Trypsin-like serine proteases"/>
    <property type="match status" value="1"/>
</dbReference>
<dbReference type="Proteomes" id="UP000472265">
    <property type="component" value="Chromosome 10"/>
</dbReference>
<dbReference type="GO" id="GO:0005634">
    <property type="term" value="C:nucleus"/>
    <property type="evidence" value="ECO:0007669"/>
    <property type="project" value="TreeGrafter"/>
</dbReference>
<dbReference type="GO" id="GO:0000785">
    <property type="term" value="C:chromatin"/>
    <property type="evidence" value="ECO:0007669"/>
    <property type="project" value="TreeGrafter"/>
</dbReference>
<dbReference type="OrthoDB" id="10025068at2759"/>
<evidence type="ECO:0000313" key="2">
    <source>
        <dbReference type="Proteomes" id="UP000472265"/>
    </source>
</evidence>
<accession>A0A671UJ99</accession>
<sequence length="580" mass="65599">MESKQPGGASGPQGGCGHHFKVKFSHKHDKEYTVNCHRPCTVLRGIKKKQEYKKLNCPDENLVIKLGRADDYIVATHFPSSCVPRGEVLTISCESETVEEAKKQHAVAKHSRDRYSVFYIDTVGGTNAKKKKLFRNNAVKQFKYLCVYGKKGMKVKNALKRDGRFSDDLCNFTLSDNENPKCFTECKDDVDNLNEKKFKICLPRKKTANDKKQQEITGASSNPQKKRCKTSTSVLSVVHQKGKSARAEMKKGDRDEEIKEILRNQFPALKELMQRRFPGDSYQKAVELRKENFGKIQQSFSEVHRVRRLLELGRSVCKVIVKDVCQGTGFVLFDNFILTNAHLFGGCVEAETLKKGVEVFALFNYDEPEPYTNYCRFEVVNSYIRLKKDGLDYAVLQLNTEGQRVSNHLIPPGLLKDFGPMPESGAACLIGHPRGEVKKMEPTCIIEKEKRGQAVYDNVHPYKDSPFILHSISHLIREQGIENIMTGGKVAEMGSTYKTFMYHGSSGSPVFDAQCKVFGLHTGGYVYRQNPTKSVIEFAQPLCTILKHFVKTQGNEELLKIFKEAAKENSHLQEVLQSVS</sequence>
<dbReference type="InterPro" id="IPR043504">
    <property type="entry name" value="Peptidase_S1_PA_chymotrypsin"/>
</dbReference>
<dbReference type="RefSeq" id="XP_030285863.1">
    <property type="nucleotide sequence ID" value="XM_030430003.1"/>
</dbReference>
<dbReference type="GO" id="GO:0006260">
    <property type="term" value="P:DNA replication"/>
    <property type="evidence" value="ECO:0007669"/>
    <property type="project" value="TreeGrafter"/>
</dbReference>
<keyword evidence="2" id="KW-1185">Reference proteome</keyword>
<dbReference type="OMA" id="IMMGGEK"/>
<name>A0A671UJ99_SPAAU</name>
<dbReference type="GeneID" id="115589220"/>
<dbReference type="GeneTree" id="ENSGT00390000005182"/>
<dbReference type="AlphaFoldDB" id="A0A671UJ99"/>
<evidence type="ECO:0000313" key="1">
    <source>
        <dbReference type="Ensembl" id="ENSSAUP00010012759.1"/>
    </source>
</evidence>
<dbReference type="Ensembl" id="ENSSAUT00010013560.1">
    <property type="protein sequence ID" value="ENSSAUP00010012759.1"/>
    <property type="gene ID" value="ENSSAUG00010006072.1"/>
</dbReference>
<reference evidence="1" key="1">
    <citation type="submission" date="2021-04" db="EMBL/GenBank/DDBJ databases">
        <authorList>
            <consortium name="Wellcome Sanger Institute Data Sharing"/>
        </authorList>
    </citation>
    <scope>NUCLEOTIDE SEQUENCE [LARGE SCALE GENOMIC DNA]</scope>
</reference>
<organism evidence="1 2">
    <name type="scientific">Sparus aurata</name>
    <name type="common">Gilthead sea bream</name>
    <dbReference type="NCBI Taxonomy" id="8175"/>
    <lineage>
        <taxon>Eukaryota</taxon>
        <taxon>Metazoa</taxon>
        <taxon>Chordata</taxon>
        <taxon>Craniata</taxon>
        <taxon>Vertebrata</taxon>
        <taxon>Euteleostomi</taxon>
        <taxon>Actinopterygii</taxon>
        <taxon>Neopterygii</taxon>
        <taxon>Teleostei</taxon>
        <taxon>Neoteleostei</taxon>
        <taxon>Acanthomorphata</taxon>
        <taxon>Eupercaria</taxon>
        <taxon>Spariformes</taxon>
        <taxon>Sparidae</taxon>
        <taxon>Sparus</taxon>
    </lineage>
</organism>
<reference evidence="1" key="2">
    <citation type="submission" date="2025-08" db="UniProtKB">
        <authorList>
            <consortium name="Ensembl"/>
        </authorList>
    </citation>
    <scope>IDENTIFICATION</scope>
</reference>
<dbReference type="SUPFAM" id="SSF50494">
    <property type="entry name" value="Trypsin-like serine proteases"/>
    <property type="match status" value="1"/>
</dbReference>
<dbReference type="InParanoid" id="A0A671UJ99"/>